<name>A0A561TZY4_9PSEU</name>
<dbReference type="GO" id="GO:0016020">
    <property type="term" value="C:membrane"/>
    <property type="evidence" value="ECO:0007669"/>
    <property type="project" value="UniProtKB-SubCell"/>
</dbReference>
<evidence type="ECO:0000256" key="1">
    <source>
        <dbReference type="ARBA" id="ARBA00004141"/>
    </source>
</evidence>
<keyword evidence="4 5" id="KW-0472">Membrane</keyword>
<protein>
    <submittedName>
        <fullName evidence="7">ABC-2 type transport system permease protein</fullName>
    </submittedName>
</protein>
<dbReference type="InterPro" id="IPR052902">
    <property type="entry name" value="ABC-2_transporter"/>
</dbReference>
<feature type="domain" description="ABC-2 type transporter transmembrane" evidence="6">
    <location>
        <begin position="4"/>
        <end position="171"/>
    </location>
</feature>
<evidence type="ECO:0000259" key="6">
    <source>
        <dbReference type="Pfam" id="PF01061"/>
    </source>
</evidence>
<gene>
    <name evidence="7" type="ORF">FHU35_17297</name>
</gene>
<feature type="transmembrane region" description="Helical" evidence="5">
    <location>
        <begin position="205"/>
        <end position="227"/>
    </location>
</feature>
<dbReference type="RefSeq" id="WP_246110631.1">
    <property type="nucleotide sequence ID" value="NZ_VIWX01000007.1"/>
</dbReference>
<accession>A0A561TZY4</accession>
<evidence type="ECO:0000256" key="5">
    <source>
        <dbReference type="SAM" id="Phobius"/>
    </source>
</evidence>
<dbReference type="Pfam" id="PF01061">
    <property type="entry name" value="ABC2_membrane"/>
    <property type="match status" value="1"/>
</dbReference>
<feature type="transmembrane region" description="Helical" evidence="5">
    <location>
        <begin position="131"/>
        <end position="149"/>
    </location>
</feature>
<evidence type="ECO:0000313" key="7">
    <source>
        <dbReference type="EMBL" id="TWF92652.1"/>
    </source>
</evidence>
<proteinExistence type="predicted"/>
<dbReference type="InterPro" id="IPR013525">
    <property type="entry name" value="ABC2_TM"/>
</dbReference>
<feature type="transmembrane region" description="Helical" evidence="5">
    <location>
        <begin position="161"/>
        <end position="185"/>
    </location>
</feature>
<evidence type="ECO:0000256" key="3">
    <source>
        <dbReference type="ARBA" id="ARBA00022989"/>
    </source>
</evidence>
<feature type="transmembrane region" description="Helical" evidence="5">
    <location>
        <begin position="50"/>
        <end position="73"/>
    </location>
</feature>
<reference evidence="7 8" key="1">
    <citation type="submission" date="2019-06" db="EMBL/GenBank/DDBJ databases">
        <title>Sequencing the genomes of 1000 actinobacteria strains.</title>
        <authorList>
            <person name="Klenk H.-P."/>
        </authorList>
    </citation>
    <scope>NUCLEOTIDE SEQUENCE [LARGE SCALE GENOMIC DNA]</scope>
    <source>
        <strain evidence="7 8">DSM 46699</strain>
    </source>
</reference>
<dbReference type="Proteomes" id="UP000316184">
    <property type="component" value="Unassembled WGS sequence"/>
</dbReference>
<comment type="subcellular location">
    <subcellularLocation>
        <location evidence="1">Membrane</location>
        <topology evidence="1">Multi-pass membrane protein</topology>
    </subcellularLocation>
</comment>
<dbReference type="AlphaFoldDB" id="A0A561TZY4"/>
<feature type="transmembrane region" description="Helical" evidence="5">
    <location>
        <begin position="93"/>
        <end position="119"/>
    </location>
</feature>
<dbReference type="PANTHER" id="PTHR43027:SF2">
    <property type="entry name" value="TRANSPORT PERMEASE PROTEIN"/>
    <property type="match status" value="1"/>
</dbReference>
<evidence type="ECO:0000256" key="4">
    <source>
        <dbReference type="ARBA" id="ARBA00023136"/>
    </source>
</evidence>
<dbReference type="GO" id="GO:0140359">
    <property type="term" value="F:ABC-type transporter activity"/>
    <property type="evidence" value="ECO:0007669"/>
    <property type="project" value="InterPro"/>
</dbReference>
<evidence type="ECO:0000313" key="8">
    <source>
        <dbReference type="Proteomes" id="UP000316184"/>
    </source>
</evidence>
<keyword evidence="2 5" id="KW-0812">Transmembrane</keyword>
<dbReference type="PANTHER" id="PTHR43027">
    <property type="entry name" value="DOXORUBICIN RESISTANCE ABC TRANSPORTER PERMEASE PROTEIN DRRC-RELATED"/>
    <property type="match status" value="1"/>
</dbReference>
<organism evidence="7 8">
    <name type="scientific">Saccharopolyspora dendranthemae</name>
    <dbReference type="NCBI Taxonomy" id="1181886"/>
    <lineage>
        <taxon>Bacteria</taxon>
        <taxon>Bacillati</taxon>
        <taxon>Actinomycetota</taxon>
        <taxon>Actinomycetes</taxon>
        <taxon>Pseudonocardiales</taxon>
        <taxon>Pseudonocardiaceae</taxon>
        <taxon>Saccharopolyspora</taxon>
    </lineage>
</organism>
<dbReference type="EMBL" id="VIWX01000007">
    <property type="protein sequence ID" value="TWF92652.1"/>
    <property type="molecule type" value="Genomic_DNA"/>
</dbReference>
<keyword evidence="8" id="KW-1185">Reference proteome</keyword>
<evidence type="ECO:0000256" key="2">
    <source>
        <dbReference type="ARBA" id="ARBA00022692"/>
    </source>
</evidence>
<sequence length="232" mass="24092">MMVLALARTELKLLLRNKTVATSAFLMPIMVGVFVSLNPSSDAGPGVWSVVISAQLLMVLGLTVYFAVTAALAARREDRYLKRLRSGEASDAVILVGLLTPGVVLALLQSALMLGISAIMGAPMPVNPLPIVLGLVLCTALCVAAGIATSGRTSSSEQAQFTTLPLFLVLLGSSVLGAASPLALLLPGVGLASLVHIAMTGSGPLLPAIGSLLAWTLLLVLLAKTWFRWEPR</sequence>
<keyword evidence="3 5" id="KW-1133">Transmembrane helix</keyword>
<comment type="caution">
    <text evidence="7">The sequence shown here is derived from an EMBL/GenBank/DDBJ whole genome shotgun (WGS) entry which is preliminary data.</text>
</comment>
<feature type="transmembrane region" description="Helical" evidence="5">
    <location>
        <begin position="20"/>
        <end position="38"/>
    </location>
</feature>